<dbReference type="Gene3D" id="3.40.50.1010">
    <property type="entry name" value="5'-nuclease"/>
    <property type="match status" value="1"/>
</dbReference>
<protein>
    <recommendedName>
        <fullName evidence="1">NYN domain-containing protein</fullName>
    </recommendedName>
</protein>
<proteinExistence type="predicted"/>
<organism evidence="2 3">
    <name type="scientific">candidate division WS6 bacterium GW2011_GWF1_36_8</name>
    <dbReference type="NCBI Taxonomy" id="1619098"/>
    <lineage>
        <taxon>Bacteria</taxon>
        <taxon>Candidatus Dojkabacteria</taxon>
    </lineage>
</organism>
<evidence type="ECO:0000259" key="1">
    <source>
        <dbReference type="Pfam" id="PF01936"/>
    </source>
</evidence>
<dbReference type="Proteomes" id="UP000033886">
    <property type="component" value="Unassembled WGS sequence"/>
</dbReference>
<dbReference type="GO" id="GO:0004540">
    <property type="term" value="F:RNA nuclease activity"/>
    <property type="evidence" value="ECO:0007669"/>
    <property type="project" value="InterPro"/>
</dbReference>
<dbReference type="EMBL" id="LBSK01000019">
    <property type="protein sequence ID" value="KKQ16755.1"/>
    <property type="molecule type" value="Genomic_DNA"/>
</dbReference>
<name>A0A0G0FSF5_9BACT</name>
<evidence type="ECO:0000313" key="2">
    <source>
        <dbReference type="EMBL" id="KKQ16755.1"/>
    </source>
</evidence>
<gene>
    <name evidence="2" type="ORF">US29_C0019G0003</name>
</gene>
<dbReference type="AlphaFoldDB" id="A0A0G0FSF5"/>
<comment type="caution">
    <text evidence="2">The sequence shown here is derived from an EMBL/GenBank/DDBJ whole genome shotgun (WGS) entry which is preliminary data.</text>
</comment>
<evidence type="ECO:0000313" key="3">
    <source>
        <dbReference type="Proteomes" id="UP000033886"/>
    </source>
</evidence>
<accession>A0A0G0FSF5</accession>
<dbReference type="PANTHER" id="PTHR35458:SF8">
    <property type="entry name" value="SLR0650 PROTEIN"/>
    <property type="match status" value="1"/>
</dbReference>
<dbReference type="Pfam" id="PF01936">
    <property type="entry name" value="NYN"/>
    <property type="match status" value="1"/>
</dbReference>
<reference evidence="2 3" key="1">
    <citation type="journal article" date="2015" name="Nature">
        <title>rRNA introns, odd ribosomes, and small enigmatic genomes across a large radiation of phyla.</title>
        <authorList>
            <person name="Brown C.T."/>
            <person name="Hug L.A."/>
            <person name="Thomas B.C."/>
            <person name="Sharon I."/>
            <person name="Castelle C.J."/>
            <person name="Singh A."/>
            <person name="Wilkins M.J."/>
            <person name="Williams K.H."/>
            <person name="Banfield J.F."/>
        </authorList>
    </citation>
    <scope>NUCLEOTIDE SEQUENCE [LARGE SCALE GENOMIC DNA]</scope>
</reference>
<sequence length="177" mass="20585">MPQTSVILIDESNFYFKLKDLGLDNQLNFNFQKFTTHIAAKHKNISTIYYIGAVRTKTDFHTRKLHAKQQKLFKYLSSQNIKYSLGYLLESNGVMHEKGVDIQIAVDMLINSYENRIDRIILISSDTDLIPAIKQVQKLGKQVTYVGFKHKPSRALINICSDYVLLSRRDLDEFYLF</sequence>
<dbReference type="InterPro" id="IPR047140">
    <property type="entry name" value="LabA"/>
</dbReference>
<feature type="domain" description="NYN" evidence="1">
    <location>
        <begin position="6"/>
        <end position="164"/>
    </location>
</feature>
<dbReference type="PANTHER" id="PTHR35458">
    <property type="entry name" value="SLR0755 PROTEIN"/>
    <property type="match status" value="1"/>
</dbReference>
<dbReference type="InterPro" id="IPR021139">
    <property type="entry name" value="NYN"/>
</dbReference>